<dbReference type="SUPFAM" id="SSF53271">
    <property type="entry name" value="PRTase-like"/>
    <property type="match status" value="1"/>
</dbReference>
<evidence type="ECO:0000256" key="2">
    <source>
        <dbReference type="ARBA" id="ARBA00022679"/>
    </source>
</evidence>
<dbReference type="AlphaFoldDB" id="A0A139AH07"/>
<dbReference type="Gene3D" id="3.40.50.2020">
    <property type="match status" value="1"/>
</dbReference>
<organism evidence="3 4">
    <name type="scientific">Gonapodya prolifera (strain JEL478)</name>
    <name type="common">Monoblepharis prolifera</name>
    <dbReference type="NCBI Taxonomy" id="1344416"/>
    <lineage>
        <taxon>Eukaryota</taxon>
        <taxon>Fungi</taxon>
        <taxon>Fungi incertae sedis</taxon>
        <taxon>Chytridiomycota</taxon>
        <taxon>Chytridiomycota incertae sedis</taxon>
        <taxon>Monoblepharidomycetes</taxon>
        <taxon>Monoblepharidales</taxon>
        <taxon>Gonapodyaceae</taxon>
        <taxon>Gonapodya</taxon>
    </lineage>
</organism>
<dbReference type="Proteomes" id="UP000070544">
    <property type="component" value="Unassembled WGS sequence"/>
</dbReference>
<dbReference type="PANTHER" id="PTHR43363">
    <property type="entry name" value="HYPOXANTHINE PHOSPHORIBOSYLTRANSFERASE"/>
    <property type="match status" value="1"/>
</dbReference>
<dbReference type="InterPro" id="IPR000836">
    <property type="entry name" value="PRTase_dom"/>
</dbReference>
<sequence>MMAAPKIKKFIVAYNDIHKAIHDTFPTFSADFVPDYVIAIGTGGFLPARILRSFYKRLLKKTVPLYTIGLNLYEDMGNLGIDNVMGTNVVKVQWLNTTDPLGHSYVDLLGKKILIVDEIDDTRATLSFAVEELWKDIDRQAETRRAEQPELANGDTDHGTVVRTFVVHNKVKPKRVEVRRAEYFACVEVPDVWVFYPWDSLDIHEHDKLADAAKQSPDGTVLV</sequence>
<dbReference type="PANTHER" id="PTHR43363:SF1">
    <property type="entry name" value="HYPOXANTHINE-GUANINE PHOSPHORIBOSYLTRANSFERASE"/>
    <property type="match status" value="1"/>
</dbReference>
<dbReference type="GO" id="GO:0052657">
    <property type="term" value="F:guanine phosphoribosyltransferase activity"/>
    <property type="evidence" value="ECO:0007669"/>
    <property type="project" value="EnsemblFungi"/>
</dbReference>
<dbReference type="GO" id="GO:0004422">
    <property type="term" value="F:hypoxanthine phosphoribosyltransferase activity"/>
    <property type="evidence" value="ECO:0007669"/>
    <property type="project" value="EnsemblFungi"/>
</dbReference>
<dbReference type="CDD" id="cd06223">
    <property type="entry name" value="PRTases_typeI"/>
    <property type="match status" value="1"/>
</dbReference>
<dbReference type="OMA" id="TYNDVHN"/>
<dbReference type="OrthoDB" id="9973266at2759"/>
<keyword evidence="1" id="KW-0328">Glycosyltransferase</keyword>
<dbReference type="InterPro" id="IPR029057">
    <property type="entry name" value="PRTase-like"/>
</dbReference>
<protein>
    <submittedName>
        <fullName evidence="3">PRTase-like protein</fullName>
    </submittedName>
</protein>
<accession>A0A139AH07</accession>
<keyword evidence="4" id="KW-1185">Reference proteome</keyword>
<proteinExistence type="predicted"/>
<dbReference type="STRING" id="1344416.A0A139AH07"/>
<gene>
    <name evidence="3" type="ORF">M427DRAFT_111393</name>
</gene>
<dbReference type="GO" id="GO:0005737">
    <property type="term" value="C:cytoplasm"/>
    <property type="evidence" value="ECO:0007669"/>
    <property type="project" value="TreeGrafter"/>
</dbReference>
<dbReference type="EMBL" id="KQ965756">
    <property type="protein sequence ID" value="KXS16112.1"/>
    <property type="molecule type" value="Genomic_DNA"/>
</dbReference>
<evidence type="ECO:0000313" key="3">
    <source>
        <dbReference type="EMBL" id="KXS16112.1"/>
    </source>
</evidence>
<name>A0A139AH07_GONPJ</name>
<evidence type="ECO:0000313" key="4">
    <source>
        <dbReference type="Proteomes" id="UP000070544"/>
    </source>
</evidence>
<keyword evidence="2" id="KW-0808">Transferase</keyword>
<dbReference type="GO" id="GO:0032265">
    <property type="term" value="P:XMP salvage"/>
    <property type="evidence" value="ECO:0007669"/>
    <property type="project" value="TreeGrafter"/>
</dbReference>
<evidence type="ECO:0000256" key="1">
    <source>
        <dbReference type="ARBA" id="ARBA00022676"/>
    </source>
</evidence>
<dbReference type="GO" id="GO:0032263">
    <property type="term" value="P:GMP salvage"/>
    <property type="evidence" value="ECO:0007669"/>
    <property type="project" value="EnsemblFungi"/>
</dbReference>
<dbReference type="GO" id="GO:0000310">
    <property type="term" value="F:xanthine phosphoribosyltransferase activity"/>
    <property type="evidence" value="ECO:0007669"/>
    <property type="project" value="EnsemblFungi"/>
</dbReference>
<dbReference type="GO" id="GO:0032264">
    <property type="term" value="P:IMP salvage"/>
    <property type="evidence" value="ECO:0007669"/>
    <property type="project" value="TreeGrafter"/>
</dbReference>
<reference evidence="3 4" key="1">
    <citation type="journal article" date="2015" name="Genome Biol. Evol.">
        <title>Phylogenomic analyses indicate that early fungi evolved digesting cell walls of algal ancestors of land plants.</title>
        <authorList>
            <person name="Chang Y."/>
            <person name="Wang S."/>
            <person name="Sekimoto S."/>
            <person name="Aerts A.L."/>
            <person name="Choi C."/>
            <person name="Clum A."/>
            <person name="LaButti K.M."/>
            <person name="Lindquist E.A."/>
            <person name="Yee Ngan C."/>
            <person name="Ohm R.A."/>
            <person name="Salamov A.A."/>
            <person name="Grigoriev I.V."/>
            <person name="Spatafora J.W."/>
            <person name="Berbee M.L."/>
        </authorList>
    </citation>
    <scope>NUCLEOTIDE SEQUENCE [LARGE SCALE GENOMIC DNA]</scope>
    <source>
        <strain evidence="3 4">JEL478</strain>
    </source>
</reference>
<dbReference type="GO" id="GO:0046100">
    <property type="term" value="P:hypoxanthine metabolic process"/>
    <property type="evidence" value="ECO:0007669"/>
    <property type="project" value="TreeGrafter"/>
</dbReference>